<proteinExistence type="predicted"/>
<keyword evidence="1" id="KW-1133">Transmembrane helix</keyword>
<keyword evidence="3" id="KW-1185">Reference proteome</keyword>
<accession>A0ABY7T2T9</accession>
<name>A0ABY7T2T9_9SPHI</name>
<organism evidence="2 3">
    <name type="scientific">Mucilaginibacter jinjuensis</name>
    <dbReference type="NCBI Taxonomy" id="1176721"/>
    <lineage>
        <taxon>Bacteria</taxon>
        <taxon>Pseudomonadati</taxon>
        <taxon>Bacteroidota</taxon>
        <taxon>Sphingobacteriia</taxon>
        <taxon>Sphingobacteriales</taxon>
        <taxon>Sphingobacteriaceae</taxon>
        <taxon>Mucilaginibacter</taxon>
    </lineage>
</organism>
<sequence>MRINPSEKVTRAEEIAAETQAKIDKVTRIVALVVAGLSTYTLIFKILFF</sequence>
<evidence type="ECO:0000313" key="2">
    <source>
        <dbReference type="EMBL" id="WCT10573.1"/>
    </source>
</evidence>
<reference evidence="2 3" key="1">
    <citation type="submission" date="2023-02" db="EMBL/GenBank/DDBJ databases">
        <title>Genome sequence of Mucilaginibacter jinjuensis strain KACC 16571.</title>
        <authorList>
            <person name="Kim S."/>
            <person name="Heo J."/>
            <person name="Kwon S.-W."/>
        </authorList>
    </citation>
    <scope>NUCLEOTIDE SEQUENCE [LARGE SCALE GENOMIC DNA]</scope>
    <source>
        <strain evidence="2 3">KACC 16571</strain>
    </source>
</reference>
<keyword evidence="1" id="KW-0812">Transmembrane</keyword>
<keyword evidence="1" id="KW-0472">Membrane</keyword>
<dbReference type="RefSeq" id="WP_273628762.1">
    <property type="nucleotide sequence ID" value="NZ_CP117167.1"/>
</dbReference>
<dbReference type="Proteomes" id="UP001216139">
    <property type="component" value="Chromosome"/>
</dbReference>
<gene>
    <name evidence="2" type="ORF">PQO05_17690</name>
</gene>
<dbReference type="EMBL" id="CP117167">
    <property type="protein sequence ID" value="WCT10573.1"/>
    <property type="molecule type" value="Genomic_DNA"/>
</dbReference>
<evidence type="ECO:0000313" key="3">
    <source>
        <dbReference type="Proteomes" id="UP001216139"/>
    </source>
</evidence>
<evidence type="ECO:0000256" key="1">
    <source>
        <dbReference type="SAM" id="Phobius"/>
    </source>
</evidence>
<protein>
    <submittedName>
        <fullName evidence="2">Uncharacterized protein</fullName>
    </submittedName>
</protein>
<feature type="transmembrane region" description="Helical" evidence="1">
    <location>
        <begin position="29"/>
        <end position="48"/>
    </location>
</feature>